<evidence type="ECO:0000313" key="2">
    <source>
        <dbReference type="EMBL" id="AIJ05052.1"/>
    </source>
</evidence>
<dbReference type="HOGENOM" id="CLU_139698_11_4_2"/>
<dbReference type="Pfam" id="PF00037">
    <property type="entry name" value="Fer4"/>
    <property type="match status" value="2"/>
</dbReference>
<sequence length="56" mass="6141">MVKINHKKCGYCGACVGVCEKMAINLMEHIIVIDEEKCSNCKLCVIVCPLNALEGE</sequence>
<dbReference type="InterPro" id="IPR017896">
    <property type="entry name" value="4Fe4S_Fe-S-bd"/>
</dbReference>
<protein>
    <submittedName>
        <fullName evidence="2">4Fe-4S ferredoxin iron-sulfur binding domain protein</fullName>
    </submittedName>
</protein>
<dbReference type="PROSITE" id="PS51379">
    <property type="entry name" value="4FE4S_FER_2"/>
    <property type="match status" value="2"/>
</dbReference>
<feature type="domain" description="4Fe-4S ferredoxin-type" evidence="1">
    <location>
        <begin position="1"/>
        <end position="28"/>
    </location>
</feature>
<dbReference type="EMBL" id="CP009149">
    <property type="protein sequence ID" value="AIJ05052.1"/>
    <property type="molecule type" value="Genomic_DNA"/>
</dbReference>
<dbReference type="Gene3D" id="3.30.70.20">
    <property type="match status" value="1"/>
</dbReference>
<feature type="domain" description="4Fe-4S ferredoxin-type" evidence="1">
    <location>
        <begin position="29"/>
        <end position="56"/>
    </location>
</feature>
<dbReference type="Proteomes" id="UP000028781">
    <property type="component" value="Chromosome"/>
</dbReference>
<dbReference type="STRING" id="1301915.JH146_0201"/>
<dbReference type="KEGG" id="mjh:JH146_0201"/>
<organism evidence="2 3">
    <name type="scientific">Methanocaldococcus bathoardescens</name>
    <dbReference type="NCBI Taxonomy" id="1301915"/>
    <lineage>
        <taxon>Archaea</taxon>
        <taxon>Methanobacteriati</taxon>
        <taxon>Methanobacteriota</taxon>
        <taxon>Methanomada group</taxon>
        <taxon>Methanococci</taxon>
        <taxon>Methanococcales</taxon>
        <taxon>Methanocaldococcaceae</taxon>
        <taxon>Methanocaldococcus</taxon>
    </lineage>
</organism>
<dbReference type="RefSeq" id="WP_048201259.1">
    <property type="nucleotide sequence ID" value="NZ_CP009149.1"/>
</dbReference>
<proteinExistence type="predicted"/>
<reference evidence="2 3" key="1">
    <citation type="journal article" date="2015" name="Int. J. Syst. Evol. Microbiol.">
        <title>M ethanocaldococcus bathoardescens sp. nov., a hyperthermophilic methanogen isolated from a volcanically active deep-sea hydrothermal vent.</title>
        <authorList>
            <person name="Stewart L.C."/>
            <person name="Jung J.H."/>
            <person name="Kim Y.T."/>
            <person name="Kwon S.W."/>
            <person name="Park C.S."/>
            <person name="Holden J.F."/>
        </authorList>
    </citation>
    <scope>NUCLEOTIDE SEQUENCE [LARGE SCALE GENOMIC DNA]</scope>
    <source>
        <strain evidence="2 3">JH146</strain>
    </source>
</reference>
<dbReference type="SUPFAM" id="SSF54862">
    <property type="entry name" value="4Fe-4S ferredoxins"/>
    <property type="match status" value="1"/>
</dbReference>
<keyword evidence="3" id="KW-1185">Reference proteome</keyword>
<evidence type="ECO:0000259" key="1">
    <source>
        <dbReference type="PROSITE" id="PS51379"/>
    </source>
</evidence>
<accession>A0A076LE42</accession>
<evidence type="ECO:0000313" key="3">
    <source>
        <dbReference type="Proteomes" id="UP000028781"/>
    </source>
</evidence>
<gene>
    <name evidence="2" type="ORF">JH146_0201</name>
</gene>
<dbReference type="GO" id="GO:0016491">
    <property type="term" value="F:oxidoreductase activity"/>
    <property type="evidence" value="ECO:0007669"/>
    <property type="project" value="UniProtKB-ARBA"/>
</dbReference>
<dbReference type="AlphaFoldDB" id="A0A076LE42"/>
<dbReference type="PROSITE" id="PS00198">
    <property type="entry name" value="4FE4S_FER_1"/>
    <property type="match status" value="2"/>
</dbReference>
<dbReference type="InterPro" id="IPR017900">
    <property type="entry name" value="4Fe4S_Fe_S_CS"/>
</dbReference>
<dbReference type="OrthoDB" id="15347at2157"/>
<name>A0A076LE42_9EURY</name>
<dbReference type="GeneID" id="24890792"/>